<comment type="caution">
    <text evidence="3">The sequence shown here is derived from an EMBL/GenBank/DDBJ whole genome shotgun (WGS) entry which is preliminary data.</text>
</comment>
<dbReference type="Proteomes" id="UP001596083">
    <property type="component" value="Unassembled WGS sequence"/>
</dbReference>
<evidence type="ECO:0000259" key="2">
    <source>
        <dbReference type="PROSITE" id="PS51340"/>
    </source>
</evidence>
<dbReference type="InterPro" id="IPR011037">
    <property type="entry name" value="Pyrv_Knase-like_insert_dom_sf"/>
</dbReference>
<dbReference type="EMBL" id="JBHSPB010000004">
    <property type="protein sequence ID" value="MFC5720052.1"/>
    <property type="molecule type" value="Genomic_DNA"/>
</dbReference>
<feature type="domain" description="MOSC" evidence="2">
    <location>
        <begin position="107"/>
        <end position="270"/>
    </location>
</feature>
<evidence type="ECO:0000256" key="1">
    <source>
        <dbReference type="SAM" id="MobiDB-lite"/>
    </source>
</evidence>
<sequence>MPGADTLSYVVGTVAQVWRYPVKSMGGERLPAVTLTDRGLEGDRGFAVLDVASGKILSAKKERRLLLASARTCPDNGVLVRLPGGTELEAGDPRLDQCLSGWLGRASRLVRPLPGQRALFEKVLDDEDEEANGATKELATQPGVFFDTKSALHVLTTASLRAAHRLYPEGDWDVRRFRPNLLVDTAGTGTGDEGFPEEAWPGGTLTLGEATAWVRKATPRCSMTTRPQGTLPEDRGIHRTLARLHHNILGALAHPAGRTVVHVGDTLRLTPGQPSRPEAGRANLSDSTYF</sequence>
<dbReference type="InterPro" id="IPR005302">
    <property type="entry name" value="MoCF_Sase_C"/>
</dbReference>
<evidence type="ECO:0000313" key="4">
    <source>
        <dbReference type="Proteomes" id="UP001596083"/>
    </source>
</evidence>
<name>A0ABW0YWZ0_9ACTN</name>
<accession>A0ABW0YWZ0</accession>
<protein>
    <submittedName>
        <fullName evidence="3">MOSC domain-containing protein</fullName>
    </submittedName>
</protein>
<feature type="region of interest" description="Disordered" evidence="1">
    <location>
        <begin position="268"/>
        <end position="290"/>
    </location>
</feature>
<dbReference type="InterPro" id="IPR005303">
    <property type="entry name" value="MOCOS_middle"/>
</dbReference>
<dbReference type="RefSeq" id="WP_390315160.1">
    <property type="nucleotide sequence ID" value="NZ_JBHSPB010000004.1"/>
</dbReference>
<organism evidence="3 4">
    <name type="scientific">Streptomyces gamaensis</name>
    <dbReference type="NCBI Taxonomy" id="1763542"/>
    <lineage>
        <taxon>Bacteria</taxon>
        <taxon>Bacillati</taxon>
        <taxon>Actinomycetota</taxon>
        <taxon>Actinomycetes</taxon>
        <taxon>Kitasatosporales</taxon>
        <taxon>Streptomycetaceae</taxon>
        <taxon>Streptomyces</taxon>
    </lineage>
</organism>
<gene>
    <name evidence="3" type="ORF">ACFP1Z_07705</name>
</gene>
<dbReference type="SUPFAM" id="SSF50800">
    <property type="entry name" value="PK beta-barrel domain-like"/>
    <property type="match status" value="1"/>
</dbReference>
<keyword evidence="4" id="KW-1185">Reference proteome</keyword>
<proteinExistence type="predicted"/>
<reference evidence="4" key="1">
    <citation type="journal article" date="2019" name="Int. J. Syst. Evol. Microbiol.">
        <title>The Global Catalogue of Microorganisms (GCM) 10K type strain sequencing project: providing services to taxonomists for standard genome sequencing and annotation.</title>
        <authorList>
            <consortium name="The Broad Institute Genomics Platform"/>
            <consortium name="The Broad Institute Genome Sequencing Center for Infectious Disease"/>
            <person name="Wu L."/>
            <person name="Ma J."/>
        </authorList>
    </citation>
    <scope>NUCLEOTIDE SEQUENCE [LARGE SCALE GENOMIC DNA]</scope>
    <source>
        <strain evidence="4">CGMCC 4.7304</strain>
    </source>
</reference>
<dbReference type="Pfam" id="PF03473">
    <property type="entry name" value="MOSC"/>
    <property type="match status" value="1"/>
</dbReference>
<dbReference type="Pfam" id="PF03476">
    <property type="entry name" value="MOSC_N"/>
    <property type="match status" value="1"/>
</dbReference>
<dbReference type="PROSITE" id="PS51340">
    <property type="entry name" value="MOSC"/>
    <property type="match status" value="1"/>
</dbReference>
<evidence type="ECO:0000313" key="3">
    <source>
        <dbReference type="EMBL" id="MFC5720052.1"/>
    </source>
</evidence>